<evidence type="ECO:0000313" key="3">
    <source>
        <dbReference type="EMBL" id="BBE35099.1"/>
    </source>
</evidence>
<dbReference type="SUPFAM" id="SSF48452">
    <property type="entry name" value="TPR-like"/>
    <property type="match status" value="1"/>
</dbReference>
<dbReference type="Pfam" id="PF04575">
    <property type="entry name" value="SlipAM"/>
    <property type="match status" value="1"/>
</dbReference>
<dbReference type="AlphaFoldDB" id="A0AAD1G1V7"/>
<dbReference type="InterPro" id="IPR007655">
    <property type="entry name" value="Slam_C"/>
</dbReference>
<dbReference type="InterPro" id="IPR011990">
    <property type="entry name" value="TPR-like_helical_dom_sf"/>
</dbReference>
<feature type="signal peptide" evidence="1">
    <location>
        <begin position="1"/>
        <end position="25"/>
    </location>
</feature>
<reference evidence="3 4" key="1">
    <citation type="submission" date="2018-06" db="EMBL/GenBank/DDBJ databases">
        <title>Complete Genome Sequence of the Microcystin-Degrading Bacterium Sphingosinicella microcystinivorans Strain B-9.</title>
        <authorList>
            <person name="Jin H."/>
            <person name="Nishizawa T."/>
            <person name="Guo Y."/>
            <person name="Nishizawa A."/>
            <person name="Park H."/>
            <person name="Kato H."/>
            <person name="Tsuji K."/>
            <person name="Harada K."/>
        </authorList>
    </citation>
    <scope>NUCLEOTIDE SEQUENCE [LARGE SCALE GENOMIC DNA]</scope>
    <source>
        <strain evidence="3 4">B9</strain>
    </source>
</reference>
<dbReference type="EMBL" id="AP018711">
    <property type="protein sequence ID" value="BBE35099.1"/>
    <property type="molecule type" value="Genomic_DNA"/>
</dbReference>
<gene>
    <name evidence="3" type="ORF">SmB9_27570</name>
</gene>
<feature type="domain" description="Surface lipoprotein assembly modifier C-terminal" evidence="2">
    <location>
        <begin position="175"/>
        <end position="444"/>
    </location>
</feature>
<keyword evidence="1" id="KW-0732">Signal</keyword>
<evidence type="ECO:0000256" key="1">
    <source>
        <dbReference type="SAM" id="SignalP"/>
    </source>
</evidence>
<organism evidence="3 4">
    <name type="scientific">Sphingosinicella microcystinivorans</name>
    <dbReference type="NCBI Taxonomy" id="335406"/>
    <lineage>
        <taxon>Bacteria</taxon>
        <taxon>Pseudomonadati</taxon>
        <taxon>Pseudomonadota</taxon>
        <taxon>Alphaproteobacteria</taxon>
        <taxon>Sphingomonadales</taxon>
        <taxon>Sphingosinicellaceae</taxon>
        <taxon>Sphingosinicella</taxon>
    </lineage>
</organism>
<name>A0AAD1G1V7_SPHMI</name>
<dbReference type="Pfam" id="PF14559">
    <property type="entry name" value="TPR_19"/>
    <property type="match status" value="1"/>
</dbReference>
<dbReference type="RefSeq" id="WP_243445418.1">
    <property type="nucleotide sequence ID" value="NZ_AP018711.1"/>
</dbReference>
<proteinExistence type="predicted"/>
<dbReference type="KEGG" id="smic:SmB9_27570"/>
<dbReference type="Proteomes" id="UP000275727">
    <property type="component" value="Chromosome"/>
</dbReference>
<accession>A0AAD1G1V7</accession>
<feature type="chain" id="PRO_5041992586" description="Surface lipoprotein assembly modifier C-terminal domain-containing protein" evidence="1">
    <location>
        <begin position="26"/>
        <end position="455"/>
    </location>
</feature>
<evidence type="ECO:0000259" key="2">
    <source>
        <dbReference type="Pfam" id="PF04575"/>
    </source>
</evidence>
<sequence length="455" mass="49805">MPEALPGLSALCALIALAWPTQALAQSDVAEPSRQQQEPVPQSMELSAAQLFDFAKQADAADDFETAETAYRALAANPDIEVRTEARFRLAMMLADKQKRHRDAAVLFREILDEKPNAARVRVELARVQALMGNLGAAERELRAAQAAGLPPEIERLVRFYAQALGARKPFGGSLEVAFAPDSNVNRATRSETLGTVIGDFDLSRDARETSGLGLSLRGQAYARAPIDPNIDILLRASGAARVYRDGEFDDYAASFQAGPQLLSGTDRISLSGLVAWRWYGRKPYEFSYGLTGNIQHPLGRRGQMRVDGAVTRAKDRRSSLRDADRYSLSVGVDRAFTSSFGGGVHVSGLRQAARDPGYSTASGGIGGYVFVEMGKITTVLSAKYEHLEADRRLFLYPKRRVDDRYEVGISATLRKFRIGSFAPILKLSRERNASTIELYDYTRVSGEVGVTAAF</sequence>
<dbReference type="Gene3D" id="1.25.40.10">
    <property type="entry name" value="Tetratricopeptide repeat domain"/>
    <property type="match status" value="1"/>
</dbReference>
<protein>
    <recommendedName>
        <fullName evidence="2">Surface lipoprotein assembly modifier C-terminal domain-containing protein</fullName>
    </recommendedName>
</protein>
<evidence type="ECO:0000313" key="4">
    <source>
        <dbReference type="Proteomes" id="UP000275727"/>
    </source>
</evidence>